<evidence type="ECO:0000259" key="1">
    <source>
        <dbReference type="Pfam" id="PF05876"/>
    </source>
</evidence>
<dbReference type="InterPro" id="IPR027417">
    <property type="entry name" value="P-loop_NTPase"/>
</dbReference>
<dbReference type="Gene3D" id="3.40.50.300">
    <property type="entry name" value="P-loop containing nucleotide triphosphate hydrolases"/>
    <property type="match status" value="1"/>
</dbReference>
<dbReference type="Proteomes" id="UP000584824">
    <property type="component" value="Unassembled WGS sequence"/>
</dbReference>
<dbReference type="EMBL" id="JACIDU010000003">
    <property type="protein sequence ID" value="MBB4102386.1"/>
    <property type="molecule type" value="Genomic_DNA"/>
</dbReference>
<name>A0A7W6JZH5_9HYPH</name>
<evidence type="ECO:0000259" key="2">
    <source>
        <dbReference type="Pfam" id="PF20454"/>
    </source>
</evidence>
<dbReference type="AlphaFoldDB" id="A0A7W6JZH5"/>
<keyword evidence="4" id="KW-1185">Reference proteome</keyword>
<evidence type="ECO:0000313" key="4">
    <source>
        <dbReference type="Proteomes" id="UP000584824"/>
    </source>
</evidence>
<organism evidence="3 4">
    <name type="scientific">Allorhizobium borbori</name>
    <dbReference type="NCBI Taxonomy" id="485907"/>
    <lineage>
        <taxon>Bacteria</taxon>
        <taxon>Pseudomonadati</taxon>
        <taxon>Pseudomonadota</taxon>
        <taxon>Alphaproteobacteria</taxon>
        <taxon>Hyphomicrobiales</taxon>
        <taxon>Rhizobiaceae</taxon>
        <taxon>Rhizobium/Agrobacterium group</taxon>
        <taxon>Allorhizobium</taxon>
    </lineage>
</organism>
<proteinExistence type="predicted"/>
<accession>A0A7W6JZH5</accession>
<evidence type="ECO:0000313" key="3">
    <source>
        <dbReference type="EMBL" id="MBB4102386.1"/>
    </source>
</evidence>
<dbReference type="Pfam" id="PF20454">
    <property type="entry name" value="GpA_nuclease"/>
    <property type="match status" value="1"/>
</dbReference>
<gene>
    <name evidence="3" type="ORF">GGQ66_000921</name>
</gene>
<dbReference type="GO" id="GO:0004519">
    <property type="term" value="F:endonuclease activity"/>
    <property type="evidence" value="ECO:0007669"/>
    <property type="project" value="InterPro"/>
</dbReference>
<reference evidence="3 4" key="1">
    <citation type="submission" date="2020-08" db="EMBL/GenBank/DDBJ databases">
        <title>Genomic Encyclopedia of Type Strains, Phase IV (KMG-IV): sequencing the most valuable type-strain genomes for metagenomic binning, comparative biology and taxonomic classification.</title>
        <authorList>
            <person name="Goeker M."/>
        </authorList>
    </citation>
    <scope>NUCLEOTIDE SEQUENCE [LARGE SCALE GENOMIC DNA]</scope>
    <source>
        <strain evidence="3 4">DSM 26385</strain>
    </source>
</reference>
<dbReference type="Pfam" id="PF05876">
    <property type="entry name" value="GpA_ATPase"/>
    <property type="match status" value="1"/>
</dbReference>
<dbReference type="InterPro" id="IPR046453">
    <property type="entry name" value="GpA_ATPase"/>
</dbReference>
<comment type="caution">
    <text evidence="3">The sequence shown here is derived from an EMBL/GenBank/DDBJ whole genome shotgun (WGS) entry which is preliminary data.</text>
</comment>
<dbReference type="GO" id="GO:0016887">
    <property type="term" value="F:ATP hydrolysis activity"/>
    <property type="evidence" value="ECO:0007669"/>
    <property type="project" value="InterPro"/>
</dbReference>
<sequence>MTKWRNREAEDADELTTSEALARLFDDELPGLPDPAFVSRSAFVAGYKPAARLKVSEWADKNRILAGVGASEPGQWRTDRTPYLRELMDNLSAGSEVWKQSLIAGAQLGKTESGLNWIGYTIDNNPGPFMFVLPKADTAKKISKQRIAPLLNSTASLREKITDRNLLSLEYLGGMMFFASAQSASDLMSMPVKDLYLDEVDRMPVDVEGEGPPFNLAIARTRTFKSKRKIYFTSTPTHESTSVIWNEGWLKGDMRLYFMPCPLDGCGNDIVFEFENLKWTWGKAKETVHYECPHCKGKIYEREKTGMLAKGRWIPTRKDLENVEPGVRSYRLPSLYSPIGWYSWDEMAIKWEGVQGNPSRIAEFRNVDLALPSVEVSERVDWDVVWTRGDVGAQPYQMLPEGAPIPREVLFLTGGMDIGQDHIELGVWGWGRNRKRWLIDHIRIYGPTSSMYTKEIWDLAATEIHRTYTNVDGVELGFRKVLVDTGYIPEVVKPWVRQQNQLIVMCCDGVDGADQAFNGVKVVNQGVPVQGSSGKTTKVGSIPVVMVDVSLFKSELMGSLSIPRPEISEVSPDGWVHMPVQGGSFTTEICKQLVSERKVIERDSNGGITKIRWDRVEGRRAEVLDGHNYARGGAELLGWSRMTDAHFARFERELVDAATAIKEAKAASDRGAPITKPPVSKVGVISPKTTVSKPVTIAVPQARTTGPTVTITGAAPEPQRLVPLPKAMRTMATAGD</sequence>
<protein>
    <submittedName>
        <fullName evidence="3">Phage terminase large subunit GpA-like protein</fullName>
    </submittedName>
</protein>
<dbReference type="InterPro" id="IPR046454">
    <property type="entry name" value="GpA_endonuclease"/>
</dbReference>
<feature type="domain" description="Phage terminase large subunit GpA ATPase" evidence="1">
    <location>
        <begin position="71"/>
        <end position="313"/>
    </location>
</feature>
<dbReference type="RefSeq" id="WP_183789900.1">
    <property type="nucleotide sequence ID" value="NZ_JACIDU010000003.1"/>
</dbReference>
<feature type="domain" description="Terminase large subunit GpA endonuclease" evidence="2">
    <location>
        <begin position="328"/>
        <end position="640"/>
    </location>
</feature>